<dbReference type="AlphaFoldDB" id="A0A383ES21"/>
<reference evidence="1" key="1">
    <citation type="submission" date="2018-05" db="EMBL/GenBank/DDBJ databases">
        <authorList>
            <person name="Lanie J.A."/>
            <person name="Ng W.-L."/>
            <person name="Kazmierczak K.M."/>
            <person name="Andrzejewski T.M."/>
            <person name="Davidsen T.M."/>
            <person name="Wayne K.J."/>
            <person name="Tettelin H."/>
            <person name="Glass J.I."/>
            <person name="Rusch D."/>
            <person name="Podicherti R."/>
            <person name="Tsui H.-C.T."/>
            <person name="Winkler M.E."/>
        </authorList>
    </citation>
    <scope>NUCLEOTIDE SEQUENCE</scope>
</reference>
<sequence length="97" mass="11079">MTNSTSNSELYEDRVREAKKAEDVFFRSERVDFLQLASSLHPEAKSAIVVHKSERPSPILLFTHGWHMSVQLPEEDTANPYPGFFCWPAGCEQIRAI</sequence>
<dbReference type="EMBL" id="UINC01228204">
    <property type="protein sequence ID" value="SVE59419.1"/>
    <property type="molecule type" value="Genomic_DNA"/>
</dbReference>
<accession>A0A383ES21</accession>
<proteinExistence type="predicted"/>
<organism evidence="1">
    <name type="scientific">marine metagenome</name>
    <dbReference type="NCBI Taxonomy" id="408172"/>
    <lineage>
        <taxon>unclassified sequences</taxon>
        <taxon>metagenomes</taxon>
        <taxon>ecological metagenomes</taxon>
    </lineage>
</organism>
<gene>
    <name evidence="1" type="ORF">METZ01_LOCUS512273</name>
</gene>
<name>A0A383ES21_9ZZZZ</name>
<protein>
    <submittedName>
        <fullName evidence="1">Uncharacterized protein</fullName>
    </submittedName>
</protein>
<evidence type="ECO:0000313" key="1">
    <source>
        <dbReference type="EMBL" id="SVE59419.1"/>
    </source>
</evidence>